<dbReference type="AlphaFoldDB" id="A0A2K1ZPC4"/>
<keyword evidence="2" id="KW-1185">Reference proteome</keyword>
<organism evidence="1 2">
    <name type="scientific">Populus trichocarpa</name>
    <name type="common">Western balsam poplar</name>
    <name type="synonym">Populus balsamifera subsp. trichocarpa</name>
    <dbReference type="NCBI Taxonomy" id="3694"/>
    <lineage>
        <taxon>Eukaryota</taxon>
        <taxon>Viridiplantae</taxon>
        <taxon>Streptophyta</taxon>
        <taxon>Embryophyta</taxon>
        <taxon>Tracheophyta</taxon>
        <taxon>Spermatophyta</taxon>
        <taxon>Magnoliopsida</taxon>
        <taxon>eudicotyledons</taxon>
        <taxon>Gunneridae</taxon>
        <taxon>Pentapetalae</taxon>
        <taxon>rosids</taxon>
        <taxon>fabids</taxon>
        <taxon>Malpighiales</taxon>
        <taxon>Salicaceae</taxon>
        <taxon>Saliceae</taxon>
        <taxon>Populus</taxon>
    </lineage>
</organism>
<name>A0A2K1ZPC4_POPTR</name>
<evidence type="ECO:0000313" key="1">
    <source>
        <dbReference type="EMBL" id="PNT27124.1"/>
    </source>
</evidence>
<dbReference type="InParanoid" id="A0A2K1ZPC4"/>
<accession>A0A2K1ZPC4</accession>
<proteinExistence type="predicted"/>
<dbReference type="Proteomes" id="UP000006729">
    <property type="component" value="Chromosome 7"/>
</dbReference>
<protein>
    <submittedName>
        <fullName evidence="1">Uncharacterized protein</fullName>
    </submittedName>
</protein>
<gene>
    <name evidence="1" type="ORF">POPTR_007G046800</name>
</gene>
<evidence type="ECO:0000313" key="2">
    <source>
        <dbReference type="Proteomes" id="UP000006729"/>
    </source>
</evidence>
<sequence>MVLSNNFVDEKLIPNVSHALQRCTQHAIAALQRLSFSELAFTPTMFSEAMACISSFCLARPHWTQTVRKALI</sequence>
<reference evidence="1 2" key="1">
    <citation type="journal article" date="2006" name="Science">
        <title>The genome of black cottonwood, Populus trichocarpa (Torr. &amp; Gray).</title>
        <authorList>
            <person name="Tuskan G.A."/>
            <person name="Difazio S."/>
            <person name="Jansson S."/>
            <person name="Bohlmann J."/>
            <person name="Grigoriev I."/>
            <person name="Hellsten U."/>
            <person name="Putnam N."/>
            <person name="Ralph S."/>
            <person name="Rombauts S."/>
            <person name="Salamov A."/>
            <person name="Schein J."/>
            <person name="Sterck L."/>
            <person name="Aerts A."/>
            <person name="Bhalerao R.R."/>
            <person name="Bhalerao R.P."/>
            <person name="Blaudez D."/>
            <person name="Boerjan W."/>
            <person name="Brun A."/>
            <person name="Brunner A."/>
            <person name="Busov V."/>
            <person name="Campbell M."/>
            <person name="Carlson J."/>
            <person name="Chalot M."/>
            <person name="Chapman J."/>
            <person name="Chen G.L."/>
            <person name="Cooper D."/>
            <person name="Coutinho P.M."/>
            <person name="Couturier J."/>
            <person name="Covert S."/>
            <person name="Cronk Q."/>
            <person name="Cunningham R."/>
            <person name="Davis J."/>
            <person name="Degroeve S."/>
            <person name="Dejardin A."/>
            <person name="Depamphilis C."/>
            <person name="Detter J."/>
            <person name="Dirks B."/>
            <person name="Dubchak I."/>
            <person name="Duplessis S."/>
            <person name="Ehlting J."/>
            <person name="Ellis B."/>
            <person name="Gendler K."/>
            <person name="Goodstein D."/>
            <person name="Gribskov M."/>
            <person name="Grimwood J."/>
            <person name="Groover A."/>
            <person name="Gunter L."/>
            <person name="Hamberger B."/>
            <person name="Heinze B."/>
            <person name="Helariutta Y."/>
            <person name="Henrissat B."/>
            <person name="Holligan D."/>
            <person name="Holt R."/>
            <person name="Huang W."/>
            <person name="Islam-Faridi N."/>
            <person name="Jones S."/>
            <person name="Jones-Rhoades M."/>
            <person name="Jorgensen R."/>
            <person name="Joshi C."/>
            <person name="Kangasjarvi J."/>
            <person name="Karlsson J."/>
            <person name="Kelleher C."/>
            <person name="Kirkpatrick R."/>
            <person name="Kirst M."/>
            <person name="Kohler A."/>
            <person name="Kalluri U."/>
            <person name="Larimer F."/>
            <person name="Leebens-Mack J."/>
            <person name="Leple J.C."/>
            <person name="Locascio P."/>
            <person name="Lou Y."/>
            <person name="Lucas S."/>
            <person name="Martin F."/>
            <person name="Montanini B."/>
            <person name="Napoli C."/>
            <person name="Nelson D.R."/>
            <person name="Nelson C."/>
            <person name="Nieminen K."/>
            <person name="Nilsson O."/>
            <person name="Pereda V."/>
            <person name="Peter G."/>
            <person name="Philippe R."/>
            <person name="Pilate G."/>
            <person name="Poliakov A."/>
            <person name="Razumovskaya J."/>
            <person name="Richardson P."/>
            <person name="Rinaldi C."/>
            <person name="Ritland K."/>
            <person name="Rouze P."/>
            <person name="Ryaboy D."/>
            <person name="Schmutz J."/>
            <person name="Schrader J."/>
            <person name="Segerman B."/>
            <person name="Shin H."/>
            <person name="Siddiqui A."/>
            <person name="Sterky F."/>
            <person name="Terry A."/>
            <person name="Tsai C.J."/>
            <person name="Uberbacher E."/>
            <person name="Unneberg P."/>
            <person name="Vahala J."/>
            <person name="Wall K."/>
            <person name="Wessler S."/>
            <person name="Yang G."/>
            <person name="Yin T."/>
            <person name="Douglas C."/>
            <person name="Marra M."/>
            <person name="Sandberg G."/>
            <person name="Van de Peer Y."/>
            <person name="Rokhsar D."/>
        </authorList>
    </citation>
    <scope>NUCLEOTIDE SEQUENCE [LARGE SCALE GENOMIC DNA]</scope>
    <source>
        <strain evidence="2">cv. Nisqually</strain>
    </source>
</reference>
<dbReference type="EMBL" id="CM009296">
    <property type="protein sequence ID" value="PNT27124.1"/>
    <property type="molecule type" value="Genomic_DNA"/>
</dbReference>